<evidence type="ECO:0008006" key="3">
    <source>
        <dbReference type="Google" id="ProtNLM"/>
    </source>
</evidence>
<dbReference type="EMBL" id="FNOT01000009">
    <property type="protein sequence ID" value="SDY62632.1"/>
    <property type="molecule type" value="Genomic_DNA"/>
</dbReference>
<keyword evidence="2" id="KW-1185">Reference proteome</keyword>
<protein>
    <recommendedName>
        <fullName evidence="3">PD-(D/E)XK nuclease superfamily protein</fullName>
    </recommendedName>
</protein>
<gene>
    <name evidence="1" type="ORF">SAMN05660209_03304</name>
</gene>
<organism evidence="1 2">
    <name type="scientific">Geodermatophilus africanus</name>
    <dbReference type="NCBI Taxonomy" id="1137993"/>
    <lineage>
        <taxon>Bacteria</taxon>
        <taxon>Bacillati</taxon>
        <taxon>Actinomycetota</taxon>
        <taxon>Actinomycetes</taxon>
        <taxon>Geodermatophilales</taxon>
        <taxon>Geodermatophilaceae</taxon>
        <taxon>Geodermatophilus</taxon>
    </lineage>
</organism>
<proteinExistence type="predicted"/>
<evidence type="ECO:0000313" key="2">
    <source>
        <dbReference type="Proteomes" id="UP000198921"/>
    </source>
</evidence>
<accession>A0A1H3LDX7</accession>
<dbReference type="AlphaFoldDB" id="A0A1H3LDX7"/>
<name>A0A1H3LDX7_9ACTN</name>
<sequence>MTMPPDAPGMFGYLVTRLAAHPENVATDALHYVLSSSPATARALELHLRRAAELPVGLHYDVQSTGEDGSIPDLAGVAEDGSTPLLVEAKFHAGLTANQPVSYLRRLPADRPGLLLFVVPAMRLELLWTEVLSRAKLTDPAAPAGEFRAVTAADGHVLAMTSWRSLLAVLAEAAVTAGDRAAVANLDQLRGLCDRMDSQAFHPLAPEELSGSVAVRLRQYTGLINKAVDRLIASGTATPGTTRFGRGGARAGVEWWGRFFGLSDVSCLLRMSAIRWAEDRATPLWLQVGYNGSPPPAVVHAALAPLQAERSRVFRRRLFVDVAIDLLPGAEEDAVIDHIARQIERVTALLPGLVTNDASTEVLDGMADAELADEDSGGPA</sequence>
<evidence type="ECO:0000313" key="1">
    <source>
        <dbReference type="EMBL" id="SDY62632.1"/>
    </source>
</evidence>
<dbReference type="Proteomes" id="UP000198921">
    <property type="component" value="Unassembled WGS sequence"/>
</dbReference>
<reference evidence="2" key="1">
    <citation type="submission" date="2016-10" db="EMBL/GenBank/DDBJ databases">
        <authorList>
            <person name="Varghese N."/>
            <person name="Submissions S."/>
        </authorList>
    </citation>
    <scope>NUCLEOTIDE SEQUENCE [LARGE SCALE GENOMIC DNA]</scope>
    <source>
        <strain evidence="2">DSM 45422</strain>
    </source>
</reference>